<reference evidence="7" key="1">
    <citation type="submission" date="2012-11" db="EMBL/GenBank/DDBJ databases">
        <title>Dependencies among metagenomic species, viruses, plasmids and units of genetic variation.</title>
        <authorList>
            <person name="Nielsen H.B."/>
            <person name="Almeida M."/>
            <person name="Juncker A.S."/>
            <person name="Rasmussen S."/>
            <person name="Li J."/>
            <person name="Sunagawa S."/>
            <person name="Plichta D."/>
            <person name="Gautier L."/>
            <person name="Le Chatelier E."/>
            <person name="Peletier E."/>
            <person name="Bonde I."/>
            <person name="Nielsen T."/>
            <person name="Manichanh C."/>
            <person name="Arumugam M."/>
            <person name="Batto J."/>
            <person name="Santos M.B.Q.D."/>
            <person name="Blom N."/>
            <person name="Borruel N."/>
            <person name="Burgdorf K.S."/>
            <person name="Boumezbeur F."/>
            <person name="Casellas F."/>
            <person name="Dore J."/>
            <person name="Guarner F."/>
            <person name="Hansen T."/>
            <person name="Hildebrand F."/>
            <person name="Kaas R.S."/>
            <person name="Kennedy S."/>
            <person name="Kristiansen K."/>
            <person name="Kultima J.R."/>
            <person name="Leonard P."/>
            <person name="Levenez F."/>
            <person name="Lund O."/>
            <person name="Moumen B."/>
            <person name="Le Paslier D."/>
            <person name="Pons N."/>
            <person name="Pedersen O."/>
            <person name="Prifti E."/>
            <person name="Qin J."/>
            <person name="Raes J."/>
            <person name="Tap J."/>
            <person name="Tims S."/>
            <person name="Ussery D.W."/>
            <person name="Yamada T."/>
            <person name="MetaHit consortium"/>
            <person name="Renault P."/>
            <person name="Sicheritz-Ponten T."/>
            <person name="Bork P."/>
            <person name="Wang J."/>
            <person name="Brunak S."/>
            <person name="Ehrlich S.D."/>
        </authorList>
    </citation>
    <scope>NUCLEOTIDE SEQUENCE [LARGE SCALE GENOMIC DNA]</scope>
</reference>
<dbReference type="PANTHER" id="PTHR43166:SF9">
    <property type="entry name" value="GLUTAMATE_ASPARTATE IMPORT ATP-BINDING PROTEIN GLTL"/>
    <property type="match status" value="1"/>
</dbReference>
<dbReference type="InterPro" id="IPR050086">
    <property type="entry name" value="MetN_ABC_transporter-like"/>
</dbReference>
<evidence type="ECO:0000313" key="7">
    <source>
        <dbReference type="EMBL" id="CDA10133.1"/>
    </source>
</evidence>
<comment type="similarity">
    <text evidence="2">Belongs to the ABC transporter superfamily.</text>
</comment>
<dbReference type="EMBL" id="CBBD010000035">
    <property type="protein sequence ID" value="CDA10133.1"/>
    <property type="molecule type" value="Genomic_DNA"/>
</dbReference>
<dbReference type="InterPro" id="IPR027417">
    <property type="entry name" value="P-loop_NTPase"/>
</dbReference>
<dbReference type="GO" id="GO:0005886">
    <property type="term" value="C:plasma membrane"/>
    <property type="evidence" value="ECO:0007669"/>
    <property type="project" value="UniProtKB-SubCell"/>
</dbReference>
<dbReference type="Proteomes" id="UP000017980">
    <property type="component" value="Unassembled WGS sequence"/>
</dbReference>
<evidence type="ECO:0000259" key="6">
    <source>
        <dbReference type="Pfam" id="PF00005"/>
    </source>
</evidence>
<comment type="subcellular location">
    <subcellularLocation>
        <location evidence="1">Cell membrane</location>
        <topology evidence="1">Peripheral membrane protein</topology>
    </subcellularLocation>
</comment>
<name>R5X370_9FIRM</name>
<evidence type="ECO:0000256" key="2">
    <source>
        <dbReference type="ARBA" id="ARBA00005417"/>
    </source>
</evidence>
<dbReference type="Pfam" id="PF00005">
    <property type="entry name" value="ABC_tran"/>
    <property type="match status" value="1"/>
</dbReference>
<gene>
    <name evidence="7" type="ORF">BN488_01172</name>
</gene>
<organism evidence="7 8">
    <name type="scientific">Intestinibacter bartlettii CAG:1329</name>
    <dbReference type="NCBI Taxonomy" id="1263063"/>
    <lineage>
        <taxon>Bacteria</taxon>
        <taxon>Bacillati</taxon>
        <taxon>Bacillota</taxon>
        <taxon>Clostridia</taxon>
        <taxon>Peptostreptococcales</taxon>
        <taxon>Peptostreptococcaceae</taxon>
        <taxon>Intestinibacter</taxon>
    </lineage>
</organism>
<accession>R5X370</accession>
<dbReference type="InterPro" id="IPR003439">
    <property type="entry name" value="ABC_transporter-like_ATP-bd"/>
</dbReference>
<keyword evidence="4" id="KW-1003">Cell membrane</keyword>
<evidence type="ECO:0000256" key="1">
    <source>
        <dbReference type="ARBA" id="ARBA00004202"/>
    </source>
</evidence>
<keyword evidence="3" id="KW-0813">Transport</keyword>
<comment type="caution">
    <text evidence="7">The sequence shown here is derived from an EMBL/GenBank/DDBJ whole genome shotgun (WGS) entry which is preliminary data.</text>
</comment>
<dbReference type="PANTHER" id="PTHR43166">
    <property type="entry name" value="AMINO ACID IMPORT ATP-BINDING PROTEIN"/>
    <property type="match status" value="1"/>
</dbReference>
<sequence>MTSKVGLLSGGQRQALTLLMATLKKPKLLLLDEHTAALDPKTAAKVLETTDEIIKRNNLTTLMITHNMKDAIAHGNRLIMMMDGNIILDIKGEDKKKLTVEDLLHKFEEASGEEFASDKALLG</sequence>
<evidence type="ECO:0000256" key="5">
    <source>
        <dbReference type="ARBA" id="ARBA00023136"/>
    </source>
</evidence>
<dbReference type="Gene3D" id="3.40.50.300">
    <property type="entry name" value="P-loop containing nucleotide triphosphate hydrolases"/>
    <property type="match status" value="1"/>
</dbReference>
<evidence type="ECO:0000256" key="3">
    <source>
        <dbReference type="ARBA" id="ARBA00022448"/>
    </source>
</evidence>
<feature type="domain" description="ABC transporter" evidence="6">
    <location>
        <begin position="4"/>
        <end position="36"/>
    </location>
</feature>
<protein>
    <recommendedName>
        <fullName evidence="6">ABC transporter domain-containing protein</fullName>
    </recommendedName>
</protein>
<dbReference type="GO" id="GO:0005524">
    <property type="term" value="F:ATP binding"/>
    <property type="evidence" value="ECO:0007669"/>
    <property type="project" value="InterPro"/>
</dbReference>
<keyword evidence="5" id="KW-0472">Membrane</keyword>
<evidence type="ECO:0000256" key="4">
    <source>
        <dbReference type="ARBA" id="ARBA00022475"/>
    </source>
</evidence>
<dbReference type="GO" id="GO:0016887">
    <property type="term" value="F:ATP hydrolysis activity"/>
    <property type="evidence" value="ECO:0007669"/>
    <property type="project" value="InterPro"/>
</dbReference>
<dbReference type="AlphaFoldDB" id="R5X370"/>
<dbReference type="SUPFAM" id="SSF52540">
    <property type="entry name" value="P-loop containing nucleoside triphosphate hydrolases"/>
    <property type="match status" value="1"/>
</dbReference>
<proteinExistence type="inferred from homology"/>
<evidence type="ECO:0000313" key="8">
    <source>
        <dbReference type="Proteomes" id="UP000017980"/>
    </source>
</evidence>